<dbReference type="Gene3D" id="1.10.630.10">
    <property type="entry name" value="Cytochrome P450"/>
    <property type="match status" value="1"/>
</dbReference>
<evidence type="ECO:0008006" key="7">
    <source>
        <dbReference type="Google" id="ProtNLM"/>
    </source>
</evidence>
<dbReference type="InterPro" id="IPR036396">
    <property type="entry name" value="Cyt_P450_sf"/>
</dbReference>
<accession>A0A6G1IP93</accession>
<dbReference type="PANTHER" id="PTHR24305">
    <property type="entry name" value="CYTOCHROME P450"/>
    <property type="match status" value="1"/>
</dbReference>
<comment type="cofactor">
    <cofactor evidence="1">
        <name>heme</name>
        <dbReference type="ChEBI" id="CHEBI:30413"/>
    </cofactor>
</comment>
<name>A0A6G1IP93_9PLEO</name>
<dbReference type="OrthoDB" id="3934656at2759"/>
<sequence>MACASLLFTFGSVAIAIILTSQYALAYLRSPFKKLPGPALAQFSDLWRVWNHYSQRHIETQKQLHAKYDGVVRLGPTTVSVTDPNLIKTIYSTRGTFMKKRRPPRWPYHTNIFGTRSNEFHSQQIKPIRALYKQQFATELEPLMKDTLCMLCNRLEQDFIRGANAGQTCDMGQYKDKKNFMNGFLQAKREPPKEVTENDVIGWLIVSITKVAATLFGKYKIELEDPSREWELHKQWFMWLRDIKVKMSLY</sequence>
<evidence type="ECO:0000256" key="2">
    <source>
        <dbReference type="ARBA" id="ARBA00010617"/>
    </source>
</evidence>
<comment type="similarity">
    <text evidence="2">Belongs to the cytochrome P450 family.</text>
</comment>
<organism evidence="5 6">
    <name type="scientific">Lentithecium fluviatile CBS 122367</name>
    <dbReference type="NCBI Taxonomy" id="1168545"/>
    <lineage>
        <taxon>Eukaryota</taxon>
        <taxon>Fungi</taxon>
        <taxon>Dikarya</taxon>
        <taxon>Ascomycota</taxon>
        <taxon>Pezizomycotina</taxon>
        <taxon>Dothideomycetes</taxon>
        <taxon>Pleosporomycetidae</taxon>
        <taxon>Pleosporales</taxon>
        <taxon>Massarineae</taxon>
        <taxon>Lentitheciaceae</taxon>
        <taxon>Lentithecium</taxon>
    </lineage>
</organism>
<gene>
    <name evidence="5" type="ORF">K458DRAFT_460392</name>
</gene>
<dbReference type="GO" id="GO:0004497">
    <property type="term" value="F:monooxygenase activity"/>
    <property type="evidence" value="ECO:0007669"/>
    <property type="project" value="InterPro"/>
</dbReference>
<dbReference type="EMBL" id="MU005600">
    <property type="protein sequence ID" value="KAF2679918.1"/>
    <property type="molecule type" value="Genomic_DNA"/>
</dbReference>
<reference evidence="5" key="1">
    <citation type="journal article" date="2020" name="Stud. Mycol.">
        <title>101 Dothideomycetes genomes: a test case for predicting lifestyles and emergence of pathogens.</title>
        <authorList>
            <person name="Haridas S."/>
            <person name="Albert R."/>
            <person name="Binder M."/>
            <person name="Bloem J."/>
            <person name="Labutti K."/>
            <person name="Salamov A."/>
            <person name="Andreopoulos B."/>
            <person name="Baker S."/>
            <person name="Barry K."/>
            <person name="Bills G."/>
            <person name="Bluhm B."/>
            <person name="Cannon C."/>
            <person name="Castanera R."/>
            <person name="Culley D."/>
            <person name="Daum C."/>
            <person name="Ezra D."/>
            <person name="Gonzalez J."/>
            <person name="Henrissat B."/>
            <person name="Kuo A."/>
            <person name="Liang C."/>
            <person name="Lipzen A."/>
            <person name="Lutzoni F."/>
            <person name="Magnuson J."/>
            <person name="Mondo S."/>
            <person name="Nolan M."/>
            <person name="Ohm R."/>
            <person name="Pangilinan J."/>
            <person name="Park H.-J."/>
            <person name="Ramirez L."/>
            <person name="Alfaro M."/>
            <person name="Sun H."/>
            <person name="Tritt A."/>
            <person name="Yoshinaga Y."/>
            <person name="Zwiers L.-H."/>
            <person name="Turgeon B."/>
            <person name="Goodwin S."/>
            <person name="Spatafora J."/>
            <person name="Crous P."/>
            <person name="Grigoriev I."/>
        </authorList>
    </citation>
    <scope>NUCLEOTIDE SEQUENCE</scope>
    <source>
        <strain evidence="5">CBS 122367</strain>
    </source>
</reference>
<dbReference type="PANTHER" id="PTHR24305:SF232">
    <property type="entry name" value="P450, PUTATIVE (EUROFUNG)-RELATED"/>
    <property type="match status" value="1"/>
</dbReference>
<evidence type="ECO:0000256" key="4">
    <source>
        <dbReference type="ARBA" id="ARBA00023004"/>
    </source>
</evidence>
<evidence type="ECO:0000313" key="5">
    <source>
        <dbReference type="EMBL" id="KAF2679918.1"/>
    </source>
</evidence>
<dbReference type="GO" id="GO:0005506">
    <property type="term" value="F:iron ion binding"/>
    <property type="evidence" value="ECO:0007669"/>
    <property type="project" value="InterPro"/>
</dbReference>
<protein>
    <recommendedName>
        <fullName evidence="7">Cytochrome P450</fullName>
    </recommendedName>
</protein>
<proteinExistence type="inferred from homology"/>
<dbReference type="InterPro" id="IPR050121">
    <property type="entry name" value="Cytochrome_P450_monoxygenase"/>
</dbReference>
<evidence type="ECO:0000256" key="3">
    <source>
        <dbReference type="ARBA" id="ARBA00022723"/>
    </source>
</evidence>
<dbReference type="AlphaFoldDB" id="A0A6G1IP93"/>
<keyword evidence="3" id="KW-0479">Metal-binding</keyword>
<evidence type="ECO:0000256" key="1">
    <source>
        <dbReference type="ARBA" id="ARBA00001971"/>
    </source>
</evidence>
<keyword evidence="4" id="KW-0408">Iron</keyword>
<keyword evidence="6" id="KW-1185">Reference proteome</keyword>
<evidence type="ECO:0000313" key="6">
    <source>
        <dbReference type="Proteomes" id="UP000799291"/>
    </source>
</evidence>
<dbReference type="Proteomes" id="UP000799291">
    <property type="component" value="Unassembled WGS sequence"/>
</dbReference>
<dbReference type="GO" id="GO:0016705">
    <property type="term" value="F:oxidoreductase activity, acting on paired donors, with incorporation or reduction of molecular oxygen"/>
    <property type="evidence" value="ECO:0007669"/>
    <property type="project" value="InterPro"/>
</dbReference>
<dbReference type="SUPFAM" id="SSF48264">
    <property type="entry name" value="Cytochrome P450"/>
    <property type="match status" value="1"/>
</dbReference>
<dbReference type="GO" id="GO:0020037">
    <property type="term" value="F:heme binding"/>
    <property type="evidence" value="ECO:0007669"/>
    <property type="project" value="InterPro"/>
</dbReference>